<organism evidence="7 8">
    <name type="scientific">Lingula anatina</name>
    <name type="common">Brachiopod</name>
    <name type="synonym">Lingula unguis</name>
    <dbReference type="NCBI Taxonomy" id="7574"/>
    <lineage>
        <taxon>Eukaryota</taxon>
        <taxon>Metazoa</taxon>
        <taxon>Spiralia</taxon>
        <taxon>Lophotrochozoa</taxon>
        <taxon>Brachiopoda</taxon>
        <taxon>Linguliformea</taxon>
        <taxon>Lingulata</taxon>
        <taxon>Lingulida</taxon>
        <taxon>Linguloidea</taxon>
        <taxon>Lingulidae</taxon>
        <taxon>Lingula</taxon>
    </lineage>
</organism>
<accession>A0A1S3J8L2</accession>
<dbReference type="KEGG" id="lak:106171068"/>
<keyword evidence="2" id="KW-0964">Secreted</keyword>
<dbReference type="RefSeq" id="XP_013406648.1">
    <property type="nucleotide sequence ID" value="XM_013551194.1"/>
</dbReference>
<dbReference type="PANTHER" id="PTHR15427">
    <property type="entry name" value="EMILIN ELASTIN MICROFIBRIL INTERFACE-LOCATED PROTEIN ELASTIN MICROFIBRIL INTERFACER"/>
    <property type="match status" value="1"/>
</dbReference>
<evidence type="ECO:0000256" key="4">
    <source>
        <dbReference type="SAM" id="MobiDB-lite"/>
    </source>
</evidence>
<keyword evidence="7" id="KW-1185">Reference proteome</keyword>
<dbReference type="Proteomes" id="UP000085678">
    <property type="component" value="Unplaced"/>
</dbReference>
<dbReference type="InterPro" id="IPR008983">
    <property type="entry name" value="Tumour_necrosis_fac-like_dom"/>
</dbReference>
<sequence>MVRLSSMSSQLWLLCLFLVFIQTQAQIPPNKLPGDTNKIPTVNNNQCIECPQGPQGPQGYPGDPGLTGKQGPKGEKGERGYGTTVTTKYVSPPKIAFTAKLTKYHPTTTSLHTVRFDTIVTNFGNGFSIYTGIFTVPMAGTYFFIFHGLTNSDKSSHMELVKNGKLITSGYGNSAQGSGKFATISSSAILEVKLGDKVWVQVSGGGVYGAQHAPHASFSGYLIYT</sequence>
<feature type="chain" id="PRO_5010324455" evidence="5">
    <location>
        <begin position="26"/>
        <end position="225"/>
    </location>
</feature>
<evidence type="ECO:0000259" key="6">
    <source>
        <dbReference type="PROSITE" id="PS50871"/>
    </source>
</evidence>
<dbReference type="InterPro" id="IPR001073">
    <property type="entry name" value="C1q_dom"/>
</dbReference>
<dbReference type="AlphaFoldDB" id="A0A1S3J8L2"/>
<dbReference type="PROSITE" id="PS50871">
    <property type="entry name" value="C1Q"/>
    <property type="match status" value="1"/>
</dbReference>
<dbReference type="GeneID" id="106171068"/>
<dbReference type="PANTHER" id="PTHR15427:SF52">
    <property type="entry name" value="C1Q DOMAIN-CONTAINING PROTEIN"/>
    <property type="match status" value="1"/>
</dbReference>
<dbReference type="InParanoid" id="A0A1S3J8L2"/>
<evidence type="ECO:0000256" key="1">
    <source>
        <dbReference type="ARBA" id="ARBA00004613"/>
    </source>
</evidence>
<feature type="region of interest" description="Disordered" evidence="4">
    <location>
        <begin position="50"/>
        <end position="84"/>
    </location>
</feature>
<dbReference type="Gene3D" id="1.20.5.320">
    <property type="entry name" value="6-Phosphogluconate Dehydrogenase, domain 3"/>
    <property type="match status" value="1"/>
</dbReference>
<evidence type="ECO:0000256" key="5">
    <source>
        <dbReference type="SAM" id="SignalP"/>
    </source>
</evidence>
<dbReference type="InterPro" id="IPR050392">
    <property type="entry name" value="Collagen/C1q_domain"/>
</dbReference>
<feature type="compositionally biased region" description="Low complexity" evidence="4">
    <location>
        <begin position="51"/>
        <end position="64"/>
    </location>
</feature>
<reference evidence="8" key="1">
    <citation type="submission" date="2025-08" db="UniProtKB">
        <authorList>
            <consortium name="RefSeq"/>
        </authorList>
    </citation>
    <scope>IDENTIFICATION</scope>
    <source>
        <tissue evidence="8">Gonads</tissue>
    </source>
</reference>
<dbReference type="Gene3D" id="2.60.120.40">
    <property type="match status" value="1"/>
</dbReference>
<dbReference type="Pfam" id="PF00386">
    <property type="entry name" value="C1q"/>
    <property type="match status" value="1"/>
</dbReference>
<dbReference type="SMART" id="SM00110">
    <property type="entry name" value="C1Q"/>
    <property type="match status" value="1"/>
</dbReference>
<keyword evidence="5" id="KW-0732">Signal</keyword>
<dbReference type="SUPFAM" id="SSF49842">
    <property type="entry name" value="TNF-like"/>
    <property type="match status" value="1"/>
</dbReference>
<feature type="signal peptide" evidence="5">
    <location>
        <begin position="1"/>
        <end position="25"/>
    </location>
</feature>
<protein>
    <submittedName>
        <fullName evidence="8">C1q-related factor</fullName>
    </submittedName>
</protein>
<feature type="domain" description="C1q" evidence="6">
    <location>
        <begin position="90"/>
        <end position="225"/>
    </location>
</feature>
<name>A0A1S3J8L2_LINAN</name>
<keyword evidence="3" id="KW-0176">Collagen</keyword>
<evidence type="ECO:0000313" key="7">
    <source>
        <dbReference type="Proteomes" id="UP000085678"/>
    </source>
</evidence>
<evidence type="ECO:0000256" key="2">
    <source>
        <dbReference type="ARBA" id="ARBA00022525"/>
    </source>
</evidence>
<proteinExistence type="predicted"/>
<evidence type="ECO:0000313" key="8">
    <source>
        <dbReference type="RefSeq" id="XP_013406648.1"/>
    </source>
</evidence>
<dbReference type="PRINTS" id="PR00007">
    <property type="entry name" value="COMPLEMNTC1Q"/>
</dbReference>
<gene>
    <name evidence="8" type="primary">LOC106171068</name>
</gene>
<dbReference type="GO" id="GO:0005576">
    <property type="term" value="C:extracellular region"/>
    <property type="evidence" value="ECO:0007669"/>
    <property type="project" value="UniProtKB-SubCell"/>
</dbReference>
<evidence type="ECO:0000256" key="3">
    <source>
        <dbReference type="ARBA" id="ARBA00023119"/>
    </source>
</evidence>
<dbReference type="STRING" id="7574.A0A1S3J8L2"/>
<dbReference type="OrthoDB" id="6090657at2759"/>
<comment type="subcellular location">
    <subcellularLocation>
        <location evidence="1">Secreted</location>
    </subcellularLocation>
</comment>
<dbReference type="OMA" id="CEMLESC"/>